<dbReference type="EMBL" id="MW147011">
    <property type="protein sequence ID" value="QOW64990.1"/>
    <property type="molecule type" value="mRNA"/>
</dbReference>
<dbReference type="GO" id="GO:0005576">
    <property type="term" value="C:extracellular region"/>
    <property type="evidence" value="ECO:0007669"/>
    <property type="project" value="UniProtKB-SubCell"/>
</dbReference>
<keyword evidence="3" id="KW-0325">Glycoprotein</keyword>
<dbReference type="PANTHER" id="PTHR11475">
    <property type="entry name" value="OXIDASE/PEROXIDASE"/>
    <property type="match status" value="1"/>
</dbReference>
<dbReference type="Pfam" id="PF03098">
    <property type="entry name" value="An_peroxidase"/>
    <property type="match status" value="1"/>
</dbReference>
<dbReference type="GO" id="GO:0020037">
    <property type="term" value="F:heme binding"/>
    <property type="evidence" value="ECO:0007669"/>
    <property type="project" value="InterPro"/>
</dbReference>
<dbReference type="GO" id="GO:0046872">
    <property type="term" value="F:metal ion binding"/>
    <property type="evidence" value="ECO:0007669"/>
    <property type="project" value="UniProtKB-KW"/>
</dbReference>
<accession>A0A7S6WWQ3</accession>
<dbReference type="PANTHER" id="PTHR11475:SF4">
    <property type="entry name" value="CHORION PEROXIDASE"/>
    <property type="match status" value="1"/>
</dbReference>
<organism evidence="6">
    <name type="scientific">Cepaea nemoralis</name>
    <name type="common">Banded wood snail</name>
    <dbReference type="NCBI Taxonomy" id="28835"/>
    <lineage>
        <taxon>Eukaryota</taxon>
        <taxon>Metazoa</taxon>
        <taxon>Spiralia</taxon>
        <taxon>Lophotrochozoa</taxon>
        <taxon>Mollusca</taxon>
        <taxon>Gastropoda</taxon>
        <taxon>Heterobranchia</taxon>
        <taxon>Euthyneura</taxon>
        <taxon>Panpulmonata</taxon>
        <taxon>Eupulmonata</taxon>
        <taxon>Stylommatophora</taxon>
        <taxon>Helicina</taxon>
        <taxon>Helicoidea</taxon>
        <taxon>Helicidae</taxon>
        <taxon>Cepaea</taxon>
    </lineage>
</organism>
<dbReference type="PRINTS" id="PR00457">
    <property type="entry name" value="ANPEROXIDASE"/>
</dbReference>
<keyword evidence="4" id="KW-0349">Heme</keyword>
<evidence type="ECO:0000256" key="5">
    <source>
        <dbReference type="SAM" id="SignalP"/>
    </source>
</evidence>
<comment type="subcellular location">
    <subcellularLocation>
        <location evidence="1">Secreted</location>
    </subcellularLocation>
</comment>
<keyword evidence="4" id="KW-0479">Metal-binding</keyword>
<keyword evidence="5" id="KW-0732">Signal</keyword>
<evidence type="ECO:0008006" key="7">
    <source>
        <dbReference type="Google" id="ProtNLM"/>
    </source>
</evidence>
<dbReference type="InterPro" id="IPR037120">
    <property type="entry name" value="Haem_peroxidase_sf_animal"/>
</dbReference>
<keyword evidence="4" id="KW-0408">Iron</keyword>
<proteinExistence type="evidence at transcript level"/>
<feature type="binding site" description="axial binding residue" evidence="4">
    <location>
        <position position="397"/>
    </location>
    <ligand>
        <name>heme b</name>
        <dbReference type="ChEBI" id="CHEBI:60344"/>
    </ligand>
    <ligandPart>
        <name>Fe</name>
        <dbReference type="ChEBI" id="CHEBI:18248"/>
    </ligandPart>
</feature>
<evidence type="ECO:0000256" key="4">
    <source>
        <dbReference type="PIRSR" id="PIRSR619791-2"/>
    </source>
</evidence>
<dbReference type="SUPFAM" id="SSF48113">
    <property type="entry name" value="Heme-dependent peroxidases"/>
    <property type="match status" value="1"/>
</dbReference>
<evidence type="ECO:0000256" key="1">
    <source>
        <dbReference type="ARBA" id="ARBA00004613"/>
    </source>
</evidence>
<evidence type="ECO:0000256" key="3">
    <source>
        <dbReference type="ARBA" id="ARBA00023180"/>
    </source>
</evidence>
<dbReference type="GO" id="GO:0004601">
    <property type="term" value="F:peroxidase activity"/>
    <property type="evidence" value="ECO:0007669"/>
    <property type="project" value="InterPro"/>
</dbReference>
<dbReference type="AlphaFoldDB" id="A0A7S6WWQ3"/>
<dbReference type="InterPro" id="IPR019791">
    <property type="entry name" value="Haem_peroxidase_animal"/>
</dbReference>
<feature type="chain" id="PRO_5031178061" description="Peroxidase" evidence="5">
    <location>
        <begin position="18"/>
        <end position="628"/>
    </location>
</feature>
<feature type="signal peptide" evidence="5">
    <location>
        <begin position="1"/>
        <end position="17"/>
    </location>
</feature>
<evidence type="ECO:0000313" key="6">
    <source>
        <dbReference type="EMBL" id="QOW64990.1"/>
    </source>
</evidence>
<sequence>MDSAVFLLAVVASLGQCVYPDIYARRGDLGDSTGSLDFVSEADLEHCSRLTYDQLRYRQIDGRCNHPRNYGSTGRPVKRYLRPHYQDKFGENLPRVYSVTGQLLPSPRMVSWKLHPDQTAHDNNTMLVMQMGQFIDHDITRAPELSGRNASIKCCGVPPKERLPDCFPIDIPPGDPVFEDCMEFFRSSPAVDNDGNIIYPREQINALTSFIDGSAVYGSDLDTYTWIRSENGTGVFLNTHLVHGRERLPSHPHLGPESCVSSNTAESYCQLAGDMRVNEQPGLGSIHLLFHLHHNHIVRLLVAGILKKRGQPSSPERIAKFIQESSSALKEQIFQEVRKMLGAIIQKLTYCDWLPMILGPYLIDKFQLGCTRRSRYNSDLDPRVANSFLSAALRFGHTLIPNVYNFGDKRIHLKDTFNIPDASIRYYDNIIQCLIKEGSEEAYDRYVSSAVSEHLFESTRGHKHALDLIAVNIQRGRDHGIPAYHYWRQYYRLRRIISLDEFGEAGIAMKKAYRDIRDVDLFPGGLLEPSMPGGVVGETFGHILANQFADLKFGDTYFFLHQQAPQGFRAAQIKAILSVTMSSIICANSAVTQAQPDPFYMASQLNLPRPCSDYSEMDVEPWLIHFSD</sequence>
<protein>
    <recommendedName>
        <fullName evidence="7">Peroxidase</fullName>
    </recommendedName>
</protein>
<reference evidence="6" key="1">
    <citation type="submission" date="2020-10" db="EMBL/GenBank/DDBJ databases">
        <title>A conserved mantle modularity underlies the plasticity of the molluscan shell: supporting data from Cepaea nemoralis.</title>
        <authorList>
            <person name="Jackson D.J."/>
        </authorList>
    </citation>
    <scope>NUCLEOTIDE SEQUENCE</scope>
    <source>
        <strain evidence="6">Cnem_R37577449</strain>
    </source>
</reference>
<dbReference type="InterPro" id="IPR010255">
    <property type="entry name" value="Haem_peroxidase_sf"/>
</dbReference>
<dbReference type="PROSITE" id="PS50292">
    <property type="entry name" value="PEROXIDASE_3"/>
    <property type="match status" value="1"/>
</dbReference>
<dbReference type="GO" id="GO:0006979">
    <property type="term" value="P:response to oxidative stress"/>
    <property type="evidence" value="ECO:0007669"/>
    <property type="project" value="InterPro"/>
</dbReference>
<name>A0A7S6WWQ3_CEPNE</name>
<evidence type="ECO:0000256" key="2">
    <source>
        <dbReference type="ARBA" id="ARBA00022525"/>
    </source>
</evidence>
<keyword evidence="2" id="KW-0964">Secreted</keyword>
<dbReference type="Gene3D" id="1.10.640.10">
    <property type="entry name" value="Haem peroxidase domain superfamily, animal type"/>
    <property type="match status" value="1"/>
</dbReference>